<dbReference type="Proteomes" id="UP000054359">
    <property type="component" value="Unassembled WGS sequence"/>
</dbReference>
<keyword evidence="3" id="KW-1185">Reference proteome</keyword>
<protein>
    <submittedName>
        <fullName evidence="2">Uncharacterized protein</fullName>
    </submittedName>
</protein>
<reference evidence="2 3" key="1">
    <citation type="submission" date="2013-11" db="EMBL/GenBank/DDBJ databases">
        <title>Genome sequencing of Stegodyphus mimosarum.</title>
        <authorList>
            <person name="Bechsgaard J."/>
        </authorList>
    </citation>
    <scope>NUCLEOTIDE SEQUENCE [LARGE SCALE GENOMIC DNA]</scope>
</reference>
<feature type="region of interest" description="Disordered" evidence="1">
    <location>
        <begin position="1"/>
        <end position="43"/>
    </location>
</feature>
<evidence type="ECO:0000313" key="3">
    <source>
        <dbReference type="Proteomes" id="UP000054359"/>
    </source>
</evidence>
<feature type="compositionally biased region" description="Polar residues" evidence="1">
    <location>
        <begin position="14"/>
        <end position="30"/>
    </location>
</feature>
<sequence>MEGVDDPASEEESPNSVQHTPVETFRSSSFMDDPPRKKLKHGAEAALERISAAQSSMKEKIEDLNHNLVNM</sequence>
<feature type="compositionally biased region" description="Basic and acidic residues" evidence="1">
    <location>
        <begin position="33"/>
        <end position="43"/>
    </location>
</feature>
<gene>
    <name evidence="2" type="ORF">X975_23574</name>
</gene>
<organism evidence="2 3">
    <name type="scientific">Stegodyphus mimosarum</name>
    <name type="common">African social velvet spider</name>
    <dbReference type="NCBI Taxonomy" id="407821"/>
    <lineage>
        <taxon>Eukaryota</taxon>
        <taxon>Metazoa</taxon>
        <taxon>Ecdysozoa</taxon>
        <taxon>Arthropoda</taxon>
        <taxon>Chelicerata</taxon>
        <taxon>Arachnida</taxon>
        <taxon>Araneae</taxon>
        <taxon>Araneomorphae</taxon>
        <taxon>Entelegynae</taxon>
        <taxon>Eresoidea</taxon>
        <taxon>Eresidae</taxon>
        <taxon>Stegodyphus</taxon>
    </lineage>
</organism>
<evidence type="ECO:0000313" key="2">
    <source>
        <dbReference type="EMBL" id="KFM69264.1"/>
    </source>
</evidence>
<dbReference type="AlphaFoldDB" id="A0A087TVX5"/>
<name>A0A087TVX5_STEMI</name>
<accession>A0A087TVX5</accession>
<evidence type="ECO:0000256" key="1">
    <source>
        <dbReference type="SAM" id="MobiDB-lite"/>
    </source>
</evidence>
<dbReference type="EMBL" id="KK117003">
    <property type="protein sequence ID" value="KFM69264.1"/>
    <property type="molecule type" value="Genomic_DNA"/>
</dbReference>
<proteinExistence type="predicted"/>
<feature type="non-terminal residue" evidence="2">
    <location>
        <position position="71"/>
    </location>
</feature>
<feature type="compositionally biased region" description="Acidic residues" evidence="1">
    <location>
        <begin position="1"/>
        <end position="13"/>
    </location>
</feature>